<dbReference type="EMBL" id="FR922759">
    <property type="protein sequence ID" value="CDQ95793.1"/>
    <property type="molecule type" value="Genomic_DNA"/>
</dbReference>
<dbReference type="InterPro" id="IPR036595">
    <property type="entry name" value="A-macroglobulin_rcpt-bd_sf"/>
</dbReference>
<reference evidence="2" key="1">
    <citation type="journal article" date="2014" name="Nat. Commun.">
        <title>The rainbow trout genome provides novel insights into evolution after whole-genome duplication in vertebrates.</title>
        <authorList>
            <person name="Berthelot C."/>
            <person name="Brunet F."/>
            <person name="Chalopin D."/>
            <person name="Juanchich A."/>
            <person name="Bernard M."/>
            <person name="Noel B."/>
            <person name="Bento P."/>
            <person name="Da Silva C."/>
            <person name="Labadie K."/>
            <person name="Alberti A."/>
            <person name="Aury J.M."/>
            <person name="Louis A."/>
            <person name="Dehais P."/>
            <person name="Bardou P."/>
            <person name="Montfort J."/>
            <person name="Klopp C."/>
            <person name="Cabau C."/>
            <person name="Gaspin C."/>
            <person name="Thorgaard G.H."/>
            <person name="Boussaha M."/>
            <person name="Quillet E."/>
            <person name="Guyomard R."/>
            <person name="Galiana D."/>
            <person name="Bobe J."/>
            <person name="Volff J.N."/>
            <person name="Genet C."/>
            <person name="Wincker P."/>
            <person name="Jaillon O."/>
            <person name="Roest Crollius H."/>
            <person name="Guiguen Y."/>
        </authorList>
    </citation>
    <scope>NUCLEOTIDE SEQUENCE [LARGE SCALE GENOMIC DNA]</scope>
</reference>
<gene>
    <name evidence="2" type="ORF">GSONMT00018609001</name>
</gene>
<sequence>MAERFLHICTFKIISILHLTLYNGRREETNMVIINVKLLSGFVLDKSSLRPLKNDPTVKRVDLEEGHVIIYLDGLKQKETKMYSLAIEEDVPVRNLKPAVVKVYDYYQTSDEAVSEYSSPCAESDEVNEV</sequence>
<dbReference type="PANTHER" id="PTHR11412:SF160">
    <property type="entry name" value="ALPHA-2-MACROGLOBULIN-LIKE PROTEIN 1"/>
    <property type="match status" value="1"/>
</dbReference>
<name>A0A060YVA1_ONCMY</name>
<dbReference type="STRING" id="8022.A0A060YVA1"/>
<feature type="domain" description="Alpha-macroglobulin receptor-binding" evidence="1">
    <location>
        <begin position="29"/>
        <end position="117"/>
    </location>
</feature>
<reference evidence="2" key="2">
    <citation type="submission" date="2014-03" db="EMBL/GenBank/DDBJ databases">
        <authorList>
            <person name="Genoscope - CEA"/>
        </authorList>
    </citation>
    <scope>NUCLEOTIDE SEQUENCE</scope>
</reference>
<dbReference type="Pfam" id="PF07677">
    <property type="entry name" value="A2M_recep"/>
    <property type="match status" value="1"/>
</dbReference>
<dbReference type="PaxDb" id="8022-A0A060YVA1"/>
<evidence type="ECO:0000313" key="2">
    <source>
        <dbReference type="EMBL" id="CDQ95793.1"/>
    </source>
</evidence>
<accession>A0A060YVA1</accession>
<dbReference type="SMART" id="SM01361">
    <property type="entry name" value="A2M_recep"/>
    <property type="match status" value="1"/>
</dbReference>
<dbReference type="SUPFAM" id="SSF49410">
    <property type="entry name" value="Alpha-macroglobulin receptor domain"/>
    <property type="match status" value="1"/>
</dbReference>
<proteinExistence type="predicted"/>
<evidence type="ECO:0000259" key="1">
    <source>
        <dbReference type="SMART" id="SM01361"/>
    </source>
</evidence>
<organism evidence="2 3">
    <name type="scientific">Oncorhynchus mykiss</name>
    <name type="common">Rainbow trout</name>
    <name type="synonym">Salmo gairdneri</name>
    <dbReference type="NCBI Taxonomy" id="8022"/>
    <lineage>
        <taxon>Eukaryota</taxon>
        <taxon>Metazoa</taxon>
        <taxon>Chordata</taxon>
        <taxon>Craniata</taxon>
        <taxon>Vertebrata</taxon>
        <taxon>Euteleostomi</taxon>
        <taxon>Actinopterygii</taxon>
        <taxon>Neopterygii</taxon>
        <taxon>Teleostei</taxon>
        <taxon>Protacanthopterygii</taxon>
        <taxon>Salmoniformes</taxon>
        <taxon>Salmonidae</taxon>
        <taxon>Salmoninae</taxon>
        <taxon>Oncorhynchus</taxon>
    </lineage>
</organism>
<dbReference type="AlphaFoldDB" id="A0A060YVA1"/>
<dbReference type="GO" id="GO:0005576">
    <property type="term" value="C:extracellular region"/>
    <property type="evidence" value="ECO:0007669"/>
    <property type="project" value="InterPro"/>
</dbReference>
<dbReference type="PANTHER" id="PTHR11412">
    <property type="entry name" value="MACROGLOBULIN / COMPLEMENT"/>
    <property type="match status" value="1"/>
</dbReference>
<protein>
    <recommendedName>
        <fullName evidence="1">Alpha-macroglobulin receptor-binding domain-containing protein</fullName>
    </recommendedName>
</protein>
<dbReference type="Proteomes" id="UP000193380">
    <property type="component" value="Unassembled WGS sequence"/>
</dbReference>
<dbReference type="InterPro" id="IPR050473">
    <property type="entry name" value="A2M/Complement_sys"/>
</dbReference>
<dbReference type="InterPro" id="IPR009048">
    <property type="entry name" value="A-macroglobulin_rcpt-bd"/>
</dbReference>
<evidence type="ECO:0000313" key="3">
    <source>
        <dbReference type="Proteomes" id="UP000193380"/>
    </source>
</evidence>
<dbReference type="Gene3D" id="2.60.40.690">
    <property type="entry name" value="Alpha-macroglobulin, receptor-binding domain"/>
    <property type="match status" value="1"/>
</dbReference>